<feature type="signal peptide" evidence="1">
    <location>
        <begin position="1"/>
        <end position="20"/>
    </location>
</feature>
<evidence type="ECO:0000313" key="3">
    <source>
        <dbReference type="Proteomes" id="UP000092665"/>
    </source>
</evidence>
<gene>
    <name evidence="2" type="ORF">Phpb_01566</name>
</gene>
<evidence type="ECO:0000313" key="2">
    <source>
        <dbReference type="EMBL" id="OCA55350.1"/>
    </source>
</evidence>
<organism evidence="2 3">
    <name type="scientific">Photorhabdus namnaonensis</name>
    <dbReference type="NCBI Taxonomy" id="1851568"/>
    <lineage>
        <taxon>Bacteria</taxon>
        <taxon>Pseudomonadati</taxon>
        <taxon>Pseudomonadota</taxon>
        <taxon>Gammaproteobacteria</taxon>
        <taxon>Enterobacterales</taxon>
        <taxon>Morganellaceae</taxon>
        <taxon>Photorhabdus</taxon>
    </lineage>
</organism>
<evidence type="ECO:0008006" key="4">
    <source>
        <dbReference type="Google" id="ProtNLM"/>
    </source>
</evidence>
<sequence precursor="true">MNIRVFWTLLPLLMPVSVFASTVIYTDTSHPPRNADQRVRVVYLDGAEQLQAQLFGQLSADPQQAVKQARQILQSPSWHQQGQHIRQAYQGLLNAWTLGLKKFPAVVFDDGSVVYGTTDVRQARLLWDTYQREKQP</sequence>
<protein>
    <recommendedName>
        <fullName evidence="4">Integrating conjugative element protein, PFL_4709 family</fullName>
    </recommendedName>
</protein>
<proteinExistence type="predicted"/>
<dbReference type="NCBIfam" id="TIGR03757">
    <property type="entry name" value="conj_TIGR03757"/>
    <property type="match status" value="1"/>
</dbReference>
<comment type="caution">
    <text evidence="2">The sequence shown here is derived from an EMBL/GenBank/DDBJ whole genome shotgun (WGS) entry which is preliminary data.</text>
</comment>
<keyword evidence="1" id="KW-0732">Signal</keyword>
<dbReference type="AlphaFoldDB" id="A0A1B8YJL8"/>
<evidence type="ECO:0000256" key="1">
    <source>
        <dbReference type="SAM" id="SignalP"/>
    </source>
</evidence>
<dbReference type="Pfam" id="PF07511">
    <property type="entry name" value="DUF1525"/>
    <property type="match status" value="1"/>
</dbReference>
<name>A0A1B8YJL8_9GAMM</name>
<dbReference type="RefSeq" id="WP_046396489.1">
    <property type="nucleotide sequence ID" value="NZ_CAWMQN010000038.1"/>
</dbReference>
<keyword evidence="3" id="KW-1185">Reference proteome</keyword>
<accession>A0A1B8YJL8</accession>
<dbReference type="PATRIC" id="fig|29488.15.peg.1711"/>
<feature type="chain" id="PRO_5008619862" description="Integrating conjugative element protein, PFL_4709 family" evidence="1">
    <location>
        <begin position="21"/>
        <end position="136"/>
    </location>
</feature>
<reference evidence="3" key="1">
    <citation type="submission" date="2015-11" db="EMBL/GenBank/DDBJ databases">
        <authorList>
            <person name="Tobias N.J."/>
            <person name="Mishra B."/>
            <person name="Gupta D.K."/>
            <person name="Thines M."/>
            <person name="Stinear T.P."/>
            <person name="Bode H.B."/>
        </authorList>
    </citation>
    <scope>NUCLEOTIDE SEQUENCE [LARGE SCALE GENOMIC DNA]</scope>
    <source>
        <strain evidence="3">PB45.5</strain>
    </source>
</reference>
<dbReference type="Proteomes" id="UP000092665">
    <property type="component" value="Unassembled WGS sequence"/>
</dbReference>
<dbReference type="InterPro" id="IPR011090">
    <property type="entry name" value="Integr_conj_element_PFL4709"/>
</dbReference>
<dbReference type="EMBL" id="LOIC01000038">
    <property type="protein sequence ID" value="OCA55350.1"/>
    <property type="molecule type" value="Genomic_DNA"/>
</dbReference>